<dbReference type="Gene3D" id="1.10.760.20">
    <property type="entry name" value="Protein of unknown function DUF3243"/>
    <property type="match status" value="1"/>
</dbReference>
<protein>
    <submittedName>
        <fullName evidence="1">YMFJ protein</fullName>
    </submittedName>
</protein>
<dbReference type="AlphaFoldDB" id="A0A2R6XZQ4"/>
<proteinExistence type="predicted"/>
<name>A0A2R6XZQ4_9BACL</name>
<dbReference type="Pfam" id="PF11588">
    <property type="entry name" value="DUF3243"/>
    <property type="match status" value="1"/>
</dbReference>
<gene>
    <name evidence="1" type="ORF">BSOLF_1136</name>
</gene>
<dbReference type="InterPro" id="IPR038292">
    <property type="entry name" value="YmfJ/YflH_sf"/>
</dbReference>
<dbReference type="EMBL" id="PEBX01000061">
    <property type="protein sequence ID" value="PTQ55909.1"/>
    <property type="molecule type" value="Genomic_DNA"/>
</dbReference>
<sequence>MTVLNDFNQWTSFLKDRLNQAESMGMNEQTIQNVAHQIGDYLAESVDPKNKEQRLLADLWNVGTEQEQQALANMIVKFVKKH</sequence>
<organism evidence="1 2">
    <name type="scientific">Candidatus Carbonibacillus altaicus</name>
    <dbReference type="NCBI Taxonomy" id="2163959"/>
    <lineage>
        <taxon>Bacteria</taxon>
        <taxon>Bacillati</taxon>
        <taxon>Bacillota</taxon>
        <taxon>Bacilli</taxon>
        <taxon>Bacillales</taxon>
        <taxon>Candidatus Carbonibacillus</taxon>
    </lineage>
</organism>
<dbReference type="InterPro" id="IPR021637">
    <property type="entry name" value="DUF3243"/>
</dbReference>
<dbReference type="PIRSF" id="PIRSF004764">
    <property type="entry name" value="YmfJ"/>
    <property type="match status" value="1"/>
</dbReference>
<dbReference type="InterPro" id="IPR024702">
    <property type="entry name" value="Uncharacterised_YmfJ"/>
</dbReference>
<evidence type="ECO:0000313" key="1">
    <source>
        <dbReference type="EMBL" id="PTQ55909.1"/>
    </source>
</evidence>
<dbReference type="Proteomes" id="UP000244338">
    <property type="component" value="Unassembled WGS sequence"/>
</dbReference>
<reference evidence="2" key="1">
    <citation type="journal article" date="2018" name="Sci. Rep.">
        <title>Lignite coal burning seam in the remote Altai Mountains harbors a hydrogen-driven thermophilic microbial community.</title>
        <authorList>
            <person name="Kadnikov V.V."/>
            <person name="Mardanov A.V."/>
            <person name="Ivasenko D.A."/>
            <person name="Antsiferov D.V."/>
            <person name="Beletsky A.V."/>
            <person name="Karnachuk O.V."/>
            <person name="Ravin N.V."/>
        </authorList>
    </citation>
    <scope>NUCLEOTIDE SEQUENCE [LARGE SCALE GENOMIC DNA]</scope>
</reference>
<evidence type="ECO:0000313" key="2">
    <source>
        <dbReference type="Proteomes" id="UP000244338"/>
    </source>
</evidence>
<accession>A0A2R6XZQ4</accession>
<comment type="caution">
    <text evidence="1">The sequence shown here is derived from an EMBL/GenBank/DDBJ whole genome shotgun (WGS) entry which is preliminary data.</text>
</comment>